<gene>
    <name evidence="17" type="ORF">QE152_g14394</name>
</gene>
<evidence type="ECO:0000256" key="6">
    <source>
        <dbReference type="ARBA" id="ARBA00022553"/>
    </source>
</evidence>
<feature type="region of interest" description="Disordered" evidence="14">
    <location>
        <begin position="376"/>
        <end position="457"/>
    </location>
</feature>
<feature type="region of interest" description="Disordered" evidence="14">
    <location>
        <begin position="690"/>
        <end position="730"/>
    </location>
</feature>
<evidence type="ECO:0000259" key="15">
    <source>
        <dbReference type="PROSITE" id="PS51363"/>
    </source>
</evidence>
<dbReference type="PANTHER" id="PTHR23253">
    <property type="entry name" value="EUKARYOTIC TRANSLATION INITIATION FACTOR 4 GAMMA"/>
    <property type="match status" value="1"/>
</dbReference>
<dbReference type="InterPro" id="IPR003307">
    <property type="entry name" value="W2_domain"/>
</dbReference>
<keyword evidence="7" id="KW-0832">Ubl conjugation</keyword>
<dbReference type="Gene3D" id="1.25.40.180">
    <property type="match status" value="3"/>
</dbReference>
<dbReference type="SMART" id="SM00515">
    <property type="entry name" value="eIF5C"/>
    <property type="match status" value="1"/>
</dbReference>
<feature type="compositionally biased region" description="Basic and acidic residues" evidence="14">
    <location>
        <begin position="431"/>
        <end position="454"/>
    </location>
</feature>
<feature type="compositionally biased region" description="Basic and acidic residues" evidence="14">
    <location>
        <begin position="412"/>
        <end position="422"/>
    </location>
</feature>
<feature type="domain" description="W2" evidence="15">
    <location>
        <begin position="1343"/>
        <end position="1524"/>
    </location>
</feature>
<evidence type="ECO:0000313" key="17">
    <source>
        <dbReference type="EMBL" id="KAK9730583.1"/>
    </source>
</evidence>
<feature type="region of interest" description="Disordered" evidence="14">
    <location>
        <begin position="68"/>
        <end position="90"/>
    </location>
</feature>
<comment type="function">
    <text evidence="11">Appears to play a role in the switch from cap-dependent to IRES-mediated translation during mitosis, apoptosis and viral infection. Cleaved by some caspases and viral proteases.</text>
</comment>
<name>A0AAW1L933_POPJA</name>
<keyword evidence="5" id="KW-0396">Initiation factor</keyword>
<dbReference type="Proteomes" id="UP001458880">
    <property type="component" value="Unassembled WGS sequence"/>
</dbReference>
<evidence type="ECO:0000256" key="14">
    <source>
        <dbReference type="SAM" id="MobiDB-lite"/>
    </source>
</evidence>
<evidence type="ECO:0000256" key="5">
    <source>
        <dbReference type="ARBA" id="ARBA00022540"/>
    </source>
</evidence>
<evidence type="ECO:0000256" key="11">
    <source>
        <dbReference type="ARBA" id="ARBA00037759"/>
    </source>
</evidence>
<proteinExistence type="inferred from homology"/>
<organism evidence="17 18">
    <name type="scientific">Popillia japonica</name>
    <name type="common">Japanese beetle</name>
    <dbReference type="NCBI Taxonomy" id="7064"/>
    <lineage>
        <taxon>Eukaryota</taxon>
        <taxon>Metazoa</taxon>
        <taxon>Ecdysozoa</taxon>
        <taxon>Arthropoda</taxon>
        <taxon>Hexapoda</taxon>
        <taxon>Insecta</taxon>
        <taxon>Pterygota</taxon>
        <taxon>Neoptera</taxon>
        <taxon>Endopterygota</taxon>
        <taxon>Coleoptera</taxon>
        <taxon>Polyphaga</taxon>
        <taxon>Scarabaeiformia</taxon>
        <taxon>Scarabaeidae</taxon>
        <taxon>Rutelinae</taxon>
        <taxon>Popillia</taxon>
    </lineage>
</organism>
<dbReference type="InterPro" id="IPR016024">
    <property type="entry name" value="ARM-type_fold"/>
</dbReference>
<evidence type="ECO:0000256" key="12">
    <source>
        <dbReference type="ARBA" id="ARBA00040449"/>
    </source>
</evidence>
<feature type="region of interest" description="Disordered" evidence="14">
    <location>
        <begin position="1125"/>
        <end position="1165"/>
    </location>
</feature>
<keyword evidence="3" id="KW-0678">Repressor</keyword>
<feature type="compositionally biased region" description="Polar residues" evidence="14">
    <location>
        <begin position="717"/>
        <end position="726"/>
    </location>
</feature>
<dbReference type="GO" id="GO:0003743">
    <property type="term" value="F:translation initiation factor activity"/>
    <property type="evidence" value="ECO:0007669"/>
    <property type="project" value="UniProtKB-KW"/>
</dbReference>
<evidence type="ECO:0000256" key="1">
    <source>
        <dbReference type="ARBA" id="ARBA00005775"/>
    </source>
</evidence>
<feature type="compositionally biased region" description="Acidic residues" evidence="14">
    <location>
        <begin position="129"/>
        <end position="145"/>
    </location>
</feature>
<evidence type="ECO:0000256" key="7">
    <source>
        <dbReference type="ARBA" id="ARBA00022843"/>
    </source>
</evidence>
<dbReference type="GO" id="GO:0006417">
    <property type="term" value="P:regulation of translation"/>
    <property type="evidence" value="ECO:0007669"/>
    <property type="project" value="UniProtKB-KW"/>
</dbReference>
<feature type="compositionally biased region" description="Basic and acidic residues" evidence="14">
    <location>
        <begin position="962"/>
        <end position="1002"/>
    </location>
</feature>
<dbReference type="Pfam" id="PF02854">
    <property type="entry name" value="MIF4G"/>
    <property type="match status" value="1"/>
</dbReference>
<evidence type="ECO:0000313" key="18">
    <source>
        <dbReference type="Proteomes" id="UP001458880"/>
    </source>
</evidence>
<feature type="compositionally biased region" description="Polar residues" evidence="14">
    <location>
        <begin position="511"/>
        <end position="528"/>
    </location>
</feature>
<feature type="region of interest" description="Disordered" evidence="14">
    <location>
        <begin position="511"/>
        <end position="546"/>
    </location>
</feature>
<keyword evidence="4" id="KW-1017">Isopeptide bond</keyword>
<keyword evidence="18" id="KW-1185">Reference proteome</keyword>
<dbReference type="GO" id="GO:0016281">
    <property type="term" value="C:eukaryotic translation initiation factor 4F complex"/>
    <property type="evidence" value="ECO:0007669"/>
    <property type="project" value="TreeGrafter"/>
</dbReference>
<evidence type="ECO:0000259" key="16">
    <source>
        <dbReference type="PROSITE" id="PS51366"/>
    </source>
</evidence>
<evidence type="ECO:0000256" key="2">
    <source>
        <dbReference type="ARBA" id="ARBA00022481"/>
    </source>
</evidence>
<dbReference type="EMBL" id="JASPKY010000145">
    <property type="protein sequence ID" value="KAK9730583.1"/>
    <property type="molecule type" value="Genomic_DNA"/>
</dbReference>
<evidence type="ECO:0000256" key="3">
    <source>
        <dbReference type="ARBA" id="ARBA00022491"/>
    </source>
</evidence>
<keyword evidence="2" id="KW-0488">Methylation</keyword>
<dbReference type="PANTHER" id="PTHR23253:SF9">
    <property type="entry name" value="EUKARYOTIC TRANSLATION INITIATION FACTOR 4 GAMMA 2"/>
    <property type="match status" value="1"/>
</dbReference>
<comment type="caution">
    <text evidence="17">The sequence shown here is derived from an EMBL/GenBank/DDBJ whole genome shotgun (WGS) entry which is preliminary data.</text>
</comment>
<dbReference type="PROSITE" id="PS51366">
    <property type="entry name" value="MI"/>
    <property type="match status" value="1"/>
</dbReference>
<dbReference type="InterPro" id="IPR003891">
    <property type="entry name" value="Initiation_fac_eIF4g_MI"/>
</dbReference>
<dbReference type="SUPFAM" id="SSF48371">
    <property type="entry name" value="ARM repeat"/>
    <property type="match status" value="3"/>
</dbReference>
<dbReference type="CDD" id="cd11559">
    <property type="entry name" value="W2_eIF4G1_like"/>
    <property type="match status" value="1"/>
</dbReference>
<comment type="similarity">
    <text evidence="1">Belongs to the eukaryotic initiation factor 4G family.</text>
</comment>
<evidence type="ECO:0000256" key="8">
    <source>
        <dbReference type="ARBA" id="ARBA00022845"/>
    </source>
</evidence>
<comment type="subunit">
    <text evidence="13">Interacts with the serine/threonine protein kinases MKNK1 and MKNK2. Binds EIF4A and EIF3. Interacts with MIF4GD. Interacts with DAZAP2.</text>
</comment>
<protein>
    <recommendedName>
        <fullName evidence="12">Eukaryotic translation initiation factor 4 gamma 2</fullName>
    </recommendedName>
</protein>
<keyword evidence="10" id="KW-0007">Acetylation</keyword>
<dbReference type="PROSITE" id="PS51363">
    <property type="entry name" value="W2"/>
    <property type="match status" value="1"/>
</dbReference>
<feature type="compositionally biased region" description="Basic and acidic residues" evidence="14">
    <location>
        <begin position="1151"/>
        <end position="1165"/>
    </location>
</feature>
<dbReference type="GO" id="GO:0003729">
    <property type="term" value="F:mRNA binding"/>
    <property type="evidence" value="ECO:0007669"/>
    <property type="project" value="TreeGrafter"/>
</dbReference>
<keyword evidence="6" id="KW-0597">Phosphoprotein</keyword>
<sequence>MGSTPTKLGEKYTTPLYHFNEDLSLDEFAKEVGYLDSTDSELSELNLSFRDTGKIVSNYSKLKKVGDLNEDNASSKPTKKDELSQVNSTDIEKATHSVRFQLRTGINASKSKSPNSIARSSEGSVGTLDEQDQKDGDDDDDDDDSCQCGTCPWHQEPKDQKSYVTFQHHLCPKATYYLATNMAKYRRQDDYKWTYFKKSPRNLRCQTMPRIPFCQCESNGTSSKIPQSDQEQRKILATSNVQLHRSEHHAKSQYRSHNVIGGLFTDLFCNIFMGGSSTKHNRKNEVPSSKKSKHCGSDESFDIIAEKFGYYDSTDSEISELQFPVRSRLSSKTNYTKSVDDDFVRVEAFERRGGEGISGNDTETKYDFNFTTENPYDTAADTDTKGKSILNLSGSSDTEIDKSSLPSSYASDRTKSQSDESKGSQMSKQSYLDRHPTRYSREPPERDQNYEDNLKSSSCPCRNPDCKRRQDYNSCCPCPQNKTANFCPDRRPRTTYDLAKSAENIRQNDFKLNNYNNPKRATHSSPEVSKNRVPIKPNEMTSNDNGEYMYNDYMSSRSGPKNDCYSQNQDQLKNRYGSKYPYEELLQDDEYHHENHDRNCSCDTCCRRMPKREHYRNCKCYECMRTKRHMDDQLSSYSEESQGLNLAYQKTEEYPVLVDEIENTISMRNKERVRKTMRQFELLSRQNKGLDKPIYDDDEDVGSSNRYPCNKRPPFNRPQNNGSSGSYCYDRPGNYQSRSECLSERPAFAATPFPRNRGYVEKNEFSNNGGAKWQMDPRSGEWVKVYDGYDFENNYPPLPPTPSPMYRDYDNYSKNQSCHNYYNTSSHRSASPPKHNMNKPCSCRNCMGNQGHSRCIQELLIARKGDDPSEDLECLCQILRTCGRILDTDKGKKLMDQYFERMSLLADNSDLAPRIRFMLKDVIDLRQDGWMPRKATIVEGPISDRRRTIDPVTVETATRTVNQKDRAVLHQIRPTEDDRPGYRRDRNPDRESERSSSSELFRHPMKTRGGIEDMLLNITLAPTGPNLISTFNGFGGGGGQREGGFRGHNNQRSGFTNYNNQRGQYKHNQNNANTQYNNQSNKELAPRFKKNLIVSHNIGDVELRPAPNSLFNKAVKTNNIMNSKPMEALPATPKQTPTPLLKESLPIKPVSAEKPKQTKKDKGPNKEEVMKKYFALIDDYLKGDVTLQESVDIYKENKVPDKFLKDTVTNSLKQSLDKTDEDREKYITFFSALRKENLISNSVIHEVFKLVCNVLEERENEITKVMEASSVLFSSAVSAELVSLSDIANLTDNGVHYPLFLLVLQRLHRTMGKNELTQLFNSSRINLLSQLPENDRTKERLTEILEEKDLTFLYPLLRIQAELSKQLQVDPNPQVFYKWIKENLDSVNYTDPGFINALMTVLLKYITQEAVLVSEGDDKGIAEKERSMLERYLPILQAFLHEQPTLQLVAVYSLQVHFYAQGFPRGQLLRWFMALYDLEIVEEEAFLNWKEDVTDAYPGKGQALFQVNQWLTWLQEAESEEEASTMLLEFLFLQVNQWLTWLQEAESEEEEEGDE</sequence>
<reference evidence="17 18" key="1">
    <citation type="journal article" date="2024" name="BMC Genomics">
        <title>De novo assembly and annotation of Popillia japonica's genome with initial clues to its potential as an invasive pest.</title>
        <authorList>
            <person name="Cucini C."/>
            <person name="Boschi S."/>
            <person name="Funari R."/>
            <person name="Cardaioli E."/>
            <person name="Iannotti N."/>
            <person name="Marturano G."/>
            <person name="Paoli F."/>
            <person name="Bruttini M."/>
            <person name="Carapelli A."/>
            <person name="Frati F."/>
            <person name="Nardi F."/>
        </authorList>
    </citation>
    <scope>NUCLEOTIDE SEQUENCE [LARGE SCALE GENOMIC DNA]</scope>
    <source>
        <strain evidence="17">DMR45628</strain>
    </source>
</reference>
<feature type="compositionally biased region" description="Polar residues" evidence="14">
    <location>
        <begin position="104"/>
        <end position="124"/>
    </location>
</feature>
<keyword evidence="8" id="KW-0810">Translation regulation</keyword>
<evidence type="ECO:0000256" key="10">
    <source>
        <dbReference type="ARBA" id="ARBA00022990"/>
    </source>
</evidence>
<evidence type="ECO:0000256" key="4">
    <source>
        <dbReference type="ARBA" id="ARBA00022499"/>
    </source>
</evidence>
<feature type="region of interest" description="Disordered" evidence="14">
    <location>
        <begin position="104"/>
        <end position="145"/>
    </location>
</feature>
<evidence type="ECO:0000256" key="13">
    <source>
        <dbReference type="ARBA" id="ARBA00046720"/>
    </source>
</evidence>
<dbReference type="Pfam" id="PF02020">
    <property type="entry name" value="W2"/>
    <property type="match status" value="1"/>
</dbReference>
<dbReference type="FunFam" id="1.25.40.180:FF:000007">
    <property type="entry name" value="Eukaryotic translation initiation factor 4 gamma 2"/>
    <property type="match status" value="1"/>
</dbReference>
<evidence type="ECO:0000256" key="9">
    <source>
        <dbReference type="ARBA" id="ARBA00022917"/>
    </source>
</evidence>
<keyword evidence="9" id="KW-0648">Protein biosynthesis</keyword>
<feature type="region of interest" description="Disordered" evidence="14">
    <location>
        <begin position="962"/>
        <end position="1005"/>
    </location>
</feature>
<accession>A0AAW1L933</accession>
<feature type="domain" description="MI" evidence="16">
    <location>
        <begin position="1168"/>
        <end position="1292"/>
    </location>
</feature>
<dbReference type="InterPro" id="IPR003890">
    <property type="entry name" value="MIF4G-like_typ-3"/>
</dbReference>